<reference evidence="2" key="1">
    <citation type="journal article" date="2014" name="Science">
        <title>Ancient hybridizations among the ancestral genomes of bread wheat.</title>
        <authorList>
            <consortium name="International Wheat Genome Sequencing Consortium,"/>
            <person name="Marcussen T."/>
            <person name="Sandve S.R."/>
            <person name="Heier L."/>
            <person name="Spannagl M."/>
            <person name="Pfeifer M."/>
            <person name="Jakobsen K.S."/>
            <person name="Wulff B.B."/>
            <person name="Steuernagel B."/>
            <person name="Mayer K.F."/>
            <person name="Olsen O.A."/>
        </authorList>
    </citation>
    <scope>NUCLEOTIDE SEQUENCE [LARGE SCALE GENOMIC DNA]</scope>
    <source>
        <strain evidence="2">cv. AL8/78</strain>
    </source>
</reference>
<dbReference type="Gramene" id="AET3Gv20437900.1">
    <property type="protein sequence ID" value="AET3Gv20437900.1"/>
    <property type="gene ID" value="AET3Gv20437900"/>
</dbReference>
<dbReference type="Gramene" id="AET3Gv20437900.8">
    <property type="protein sequence ID" value="AET3Gv20437900.8"/>
    <property type="gene ID" value="AET3Gv20437900"/>
</dbReference>
<evidence type="ECO:0000313" key="2">
    <source>
        <dbReference type="Proteomes" id="UP000015105"/>
    </source>
</evidence>
<name>A0A453ESC4_AEGTS</name>
<dbReference type="AlphaFoldDB" id="A0A453ESC4"/>
<evidence type="ECO:0000313" key="1">
    <source>
        <dbReference type="EnsemblPlants" id="AET3Gv20437900.8"/>
    </source>
</evidence>
<reference evidence="2" key="2">
    <citation type="journal article" date="2017" name="Nat. Plants">
        <title>The Aegilops tauschii genome reveals multiple impacts of transposons.</title>
        <authorList>
            <person name="Zhao G."/>
            <person name="Zou C."/>
            <person name="Li K."/>
            <person name="Wang K."/>
            <person name="Li T."/>
            <person name="Gao L."/>
            <person name="Zhang X."/>
            <person name="Wang H."/>
            <person name="Yang Z."/>
            <person name="Liu X."/>
            <person name="Jiang W."/>
            <person name="Mao L."/>
            <person name="Kong X."/>
            <person name="Jiao Y."/>
            <person name="Jia J."/>
        </authorList>
    </citation>
    <scope>NUCLEOTIDE SEQUENCE [LARGE SCALE GENOMIC DNA]</scope>
    <source>
        <strain evidence="2">cv. AL8/78</strain>
    </source>
</reference>
<proteinExistence type="predicted"/>
<protein>
    <submittedName>
        <fullName evidence="1">Uncharacterized protein</fullName>
    </submittedName>
</protein>
<sequence>PLKYISIFIYLKQYSYTSVLQILEKENVGRPDYANLYNNATPNLDQPKNISGSTRIARHI</sequence>
<dbReference type="EnsemblPlants" id="AET3Gv20437900.8">
    <property type="protein sequence ID" value="AET3Gv20437900.8"/>
    <property type="gene ID" value="AET3Gv20437900"/>
</dbReference>
<reference evidence="1" key="3">
    <citation type="journal article" date="2017" name="Nature">
        <title>Genome sequence of the progenitor of the wheat D genome Aegilops tauschii.</title>
        <authorList>
            <person name="Luo M.C."/>
            <person name="Gu Y.Q."/>
            <person name="Puiu D."/>
            <person name="Wang H."/>
            <person name="Twardziok S.O."/>
            <person name="Deal K.R."/>
            <person name="Huo N."/>
            <person name="Zhu T."/>
            <person name="Wang L."/>
            <person name="Wang Y."/>
            <person name="McGuire P.E."/>
            <person name="Liu S."/>
            <person name="Long H."/>
            <person name="Ramasamy R.K."/>
            <person name="Rodriguez J.C."/>
            <person name="Van S.L."/>
            <person name="Yuan L."/>
            <person name="Wang Z."/>
            <person name="Xia Z."/>
            <person name="Xiao L."/>
            <person name="Anderson O.D."/>
            <person name="Ouyang S."/>
            <person name="Liang Y."/>
            <person name="Zimin A.V."/>
            <person name="Pertea G."/>
            <person name="Qi P."/>
            <person name="Bennetzen J.L."/>
            <person name="Dai X."/>
            <person name="Dawson M.W."/>
            <person name="Muller H.G."/>
            <person name="Kugler K."/>
            <person name="Rivarola-Duarte L."/>
            <person name="Spannagl M."/>
            <person name="Mayer K.F.X."/>
            <person name="Lu F.H."/>
            <person name="Bevan M.W."/>
            <person name="Leroy P."/>
            <person name="Li P."/>
            <person name="You F.M."/>
            <person name="Sun Q."/>
            <person name="Liu Z."/>
            <person name="Lyons E."/>
            <person name="Wicker T."/>
            <person name="Salzberg S.L."/>
            <person name="Devos K.M."/>
            <person name="Dvorak J."/>
        </authorList>
    </citation>
    <scope>NUCLEOTIDE SEQUENCE [LARGE SCALE GENOMIC DNA]</scope>
    <source>
        <strain evidence="1">cv. AL8/78</strain>
    </source>
</reference>
<reference evidence="1" key="5">
    <citation type="journal article" date="2021" name="G3 (Bethesda)">
        <title>Aegilops tauschii genome assembly Aet v5.0 features greater sequence contiguity and improved annotation.</title>
        <authorList>
            <person name="Wang L."/>
            <person name="Zhu T."/>
            <person name="Rodriguez J.C."/>
            <person name="Deal K.R."/>
            <person name="Dubcovsky J."/>
            <person name="McGuire P.E."/>
            <person name="Lux T."/>
            <person name="Spannagl M."/>
            <person name="Mayer K.F.X."/>
            <person name="Baldrich P."/>
            <person name="Meyers B.C."/>
            <person name="Huo N."/>
            <person name="Gu Y.Q."/>
            <person name="Zhou H."/>
            <person name="Devos K.M."/>
            <person name="Bennetzen J.L."/>
            <person name="Unver T."/>
            <person name="Budak H."/>
            <person name="Gulick P.J."/>
            <person name="Galiba G."/>
            <person name="Kalapos B."/>
            <person name="Nelson D.R."/>
            <person name="Li P."/>
            <person name="You F.M."/>
            <person name="Luo M.C."/>
            <person name="Dvorak J."/>
        </authorList>
    </citation>
    <scope>NUCLEOTIDE SEQUENCE [LARGE SCALE GENOMIC DNA]</scope>
    <source>
        <strain evidence="1">cv. AL8/78</strain>
    </source>
</reference>
<keyword evidence="2" id="KW-1185">Reference proteome</keyword>
<dbReference type="Proteomes" id="UP000015105">
    <property type="component" value="Chromosome 3D"/>
</dbReference>
<accession>A0A453ESC4</accession>
<organism evidence="1 2">
    <name type="scientific">Aegilops tauschii subsp. strangulata</name>
    <name type="common">Goatgrass</name>
    <dbReference type="NCBI Taxonomy" id="200361"/>
    <lineage>
        <taxon>Eukaryota</taxon>
        <taxon>Viridiplantae</taxon>
        <taxon>Streptophyta</taxon>
        <taxon>Embryophyta</taxon>
        <taxon>Tracheophyta</taxon>
        <taxon>Spermatophyta</taxon>
        <taxon>Magnoliopsida</taxon>
        <taxon>Liliopsida</taxon>
        <taxon>Poales</taxon>
        <taxon>Poaceae</taxon>
        <taxon>BOP clade</taxon>
        <taxon>Pooideae</taxon>
        <taxon>Triticodae</taxon>
        <taxon>Triticeae</taxon>
        <taxon>Triticinae</taxon>
        <taxon>Aegilops</taxon>
    </lineage>
</organism>
<reference evidence="1" key="4">
    <citation type="submission" date="2019-03" db="UniProtKB">
        <authorList>
            <consortium name="EnsemblPlants"/>
        </authorList>
    </citation>
    <scope>IDENTIFICATION</scope>
</reference>
<dbReference type="EnsemblPlants" id="AET3Gv20437900.1">
    <property type="protein sequence ID" value="AET3Gv20437900.1"/>
    <property type="gene ID" value="AET3Gv20437900"/>
</dbReference>